<dbReference type="GO" id="GO:0043709">
    <property type="term" value="P:cell adhesion involved in single-species biofilm formation"/>
    <property type="evidence" value="ECO:0007669"/>
    <property type="project" value="TreeGrafter"/>
</dbReference>
<keyword evidence="3" id="KW-0732">Signal</keyword>
<sequence>MLGLSIAIGASANDGTVTFTGKIVDQTCQVETDSKNLTVKLPTISKSALPSVGSVAGRTAFDIKVRGCAANKADASKVAAYFLPNAQYVDETSHNLLNKATGPNVDKVQIQLLQHSVTGIIPVGENIGLQYPDNSNDYVTIGANGDVSLRYYAQYYAAKAGVEPTDVTAKVEYDIVYK</sequence>
<comment type="similarity">
    <text evidence="2">Belongs to the fimbrial protein family.</text>
</comment>
<dbReference type="RefSeq" id="WP_046953474.1">
    <property type="nucleotide sequence ID" value="NZ_LCTK01000033.1"/>
</dbReference>
<proteinExistence type="inferred from homology"/>
<reference evidence="5 6" key="1">
    <citation type="submission" date="2015-05" db="EMBL/GenBank/DDBJ databases">
        <title>Comparative analyses of the lipooligosaccharides from nottypeable Haemophilus influenzae and Haemophilus haemolyticus.</title>
        <authorList>
            <person name="Post D.M.B."/>
            <person name="Ketterer M.R."/>
            <person name="Coffin J.E."/>
            <person name="Reinders L.M."/>
            <person name="Munson R.S.Jr."/>
            <person name="Bair T.B."/>
            <person name="Murphy T.F."/>
            <person name="Foster E."/>
            <person name="Gibson B.W."/>
            <person name="Apicella M.A."/>
        </authorList>
    </citation>
    <scope>NUCLEOTIDE SEQUENCE [LARGE SCALE GENOMIC DNA]</scope>
    <source>
        <strain evidence="5 6">11P18</strain>
    </source>
</reference>
<dbReference type="SUPFAM" id="SSF49401">
    <property type="entry name" value="Bacterial adhesins"/>
    <property type="match status" value="1"/>
</dbReference>
<gene>
    <name evidence="5" type="ORF">AAX18_07705</name>
</gene>
<evidence type="ECO:0000256" key="2">
    <source>
        <dbReference type="ARBA" id="ARBA00006671"/>
    </source>
</evidence>
<dbReference type="AlphaFoldDB" id="A0A0M3G7D0"/>
<evidence type="ECO:0000256" key="1">
    <source>
        <dbReference type="ARBA" id="ARBA00004561"/>
    </source>
</evidence>
<dbReference type="GO" id="GO:0009289">
    <property type="term" value="C:pilus"/>
    <property type="evidence" value="ECO:0007669"/>
    <property type="project" value="UniProtKB-SubCell"/>
</dbReference>
<dbReference type="Proteomes" id="UP000034750">
    <property type="component" value="Unassembled WGS sequence"/>
</dbReference>
<evidence type="ECO:0000256" key="3">
    <source>
        <dbReference type="ARBA" id="ARBA00022729"/>
    </source>
</evidence>
<dbReference type="InterPro" id="IPR039458">
    <property type="entry name" value="FimA-like"/>
</dbReference>
<dbReference type="PATRIC" id="fig|726.54.peg.1539"/>
<dbReference type="InterPro" id="IPR050263">
    <property type="entry name" value="Bact_Fimbrial_Adh_Pro"/>
</dbReference>
<comment type="caution">
    <text evidence="5">The sequence shown here is derived from an EMBL/GenBank/DDBJ whole genome shotgun (WGS) entry which is preliminary data.</text>
</comment>
<comment type="subcellular location">
    <subcellularLocation>
        <location evidence="1">Fimbrium</location>
    </subcellularLocation>
</comment>
<accession>A0A0M3G7D0</accession>
<name>A0A0M3G7D0_HAEHA</name>
<evidence type="ECO:0000313" key="6">
    <source>
        <dbReference type="Proteomes" id="UP000034750"/>
    </source>
</evidence>
<dbReference type="Pfam" id="PF16970">
    <property type="entry name" value="FimA"/>
    <property type="match status" value="1"/>
</dbReference>
<dbReference type="Gene3D" id="2.60.40.1090">
    <property type="entry name" value="Fimbrial-type adhesion domain"/>
    <property type="match status" value="1"/>
</dbReference>
<dbReference type="InterPro" id="IPR008966">
    <property type="entry name" value="Adhesion_dom_sf"/>
</dbReference>
<evidence type="ECO:0000313" key="5">
    <source>
        <dbReference type="EMBL" id="KKZ58060.1"/>
    </source>
</evidence>
<dbReference type="PANTHER" id="PTHR33420">
    <property type="entry name" value="FIMBRIAL SUBUNIT ELFA-RELATED"/>
    <property type="match status" value="1"/>
</dbReference>
<evidence type="ECO:0000256" key="4">
    <source>
        <dbReference type="ARBA" id="ARBA00023263"/>
    </source>
</evidence>
<dbReference type="InterPro" id="IPR036937">
    <property type="entry name" value="Adhesion_dom_fimbrial_sf"/>
</dbReference>
<keyword evidence="4" id="KW-0281">Fimbrium</keyword>
<dbReference type="EMBL" id="LCTK01000033">
    <property type="protein sequence ID" value="KKZ58060.1"/>
    <property type="molecule type" value="Genomic_DNA"/>
</dbReference>
<dbReference type="PANTHER" id="PTHR33420:SF3">
    <property type="entry name" value="FIMBRIAL SUBUNIT ELFA"/>
    <property type="match status" value="1"/>
</dbReference>
<protein>
    <recommendedName>
        <fullName evidence="7">Type 1 fimbrial protein</fullName>
    </recommendedName>
</protein>
<evidence type="ECO:0008006" key="7">
    <source>
        <dbReference type="Google" id="ProtNLM"/>
    </source>
</evidence>
<organism evidence="5 6">
    <name type="scientific">Haemophilus haemolyticus</name>
    <dbReference type="NCBI Taxonomy" id="726"/>
    <lineage>
        <taxon>Bacteria</taxon>
        <taxon>Pseudomonadati</taxon>
        <taxon>Pseudomonadota</taxon>
        <taxon>Gammaproteobacteria</taxon>
        <taxon>Pasteurellales</taxon>
        <taxon>Pasteurellaceae</taxon>
        <taxon>Haemophilus</taxon>
    </lineage>
</organism>